<dbReference type="InterPro" id="IPR006076">
    <property type="entry name" value="FAD-dep_OxRdtase"/>
</dbReference>
<protein>
    <recommendedName>
        <fullName evidence="6">Rieske domain-containing protein</fullName>
    </recommendedName>
</protein>
<evidence type="ECO:0000256" key="3">
    <source>
        <dbReference type="ARBA" id="ARBA00023004"/>
    </source>
</evidence>
<dbReference type="RefSeq" id="WP_079686273.1">
    <property type="nucleotide sequence ID" value="NZ_FUZU01000001.1"/>
</dbReference>
<dbReference type="PANTHER" id="PTHR13847:SF281">
    <property type="entry name" value="FAD DEPENDENT OXIDOREDUCTASE DOMAIN-CONTAINING PROTEIN"/>
    <property type="match status" value="1"/>
</dbReference>
<dbReference type="GO" id="GO:0016020">
    <property type="term" value="C:membrane"/>
    <property type="evidence" value="ECO:0007669"/>
    <property type="project" value="InterPro"/>
</dbReference>
<keyword evidence="4" id="KW-0411">Iron-sulfur</keyword>
<dbReference type="Gene3D" id="3.30.9.10">
    <property type="entry name" value="D-Amino Acid Oxidase, subunit A, domain 2"/>
    <property type="match status" value="1"/>
</dbReference>
<evidence type="ECO:0000256" key="5">
    <source>
        <dbReference type="ARBA" id="ARBA00023157"/>
    </source>
</evidence>
<accession>A0A1T5K3I0</accession>
<keyword evidence="1" id="KW-0001">2Fe-2S</keyword>
<dbReference type="InterPro" id="IPR036922">
    <property type="entry name" value="Rieske_2Fe-2S_sf"/>
</dbReference>
<dbReference type="Gene3D" id="2.102.10.10">
    <property type="entry name" value="Rieske [2Fe-2S] iron-sulphur domain"/>
    <property type="match status" value="1"/>
</dbReference>
<keyword evidence="5" id="KW-1015">Disulfide bond</keyword>
<dbReference type="InterPro" id="IPR005805">
    <property type="entry name" value="Rieske_Fe-S_prot_C"/>
</dbReference>
<organism evidence="7 8">
    <name type="scientific">Ohtaekwangia koreensis</name>
    <dbReference type="NCBI Taxonomy" id="688867"/>
    <lineage>
        <taxon>Bacteria</taxon>
        <taxon>Pseudomonadati</taxon>
        <taxon>Bacteroidota</taxon>
        <taxon>Cytophagia</taxon>
        <taxon>Cytophagales</taxon>
        <taxon>Fulvivirgaceae</taxon>
        <taxon>Ohtaekwangia</taxon>
    </lineage>
</organism>
<name>A0A1T5K3I0_9BACT</name>
<keyword evidence="8" id="KW-1185">Reference proteome</keyword>
<dbReference type="SUPFAM" id="SSF51905">
    <property type="entry name" value="FAD/NAD(P)-binding domain"/>
    <property type="match status" value="1"/>
</dbReference>
<evidence type="ECO:0000256" key="4">
    <source>
        <dbReference type="ARBA" id="ARBA00023014"/>
    </source>
</evidence>
<dbReference type="SUPFAM" id="SSF50022">
    <property type="entry name" value="ISP domain"/>
    <property type="match status" value="1"/>
</dbReference>
<keyword evidence="2" id="KW-0479">Metal-binding</keyword>
<dbReference type="Pfam" id="PF00355">
    <property type="entry name" value="Rieske"/>
    <property type="match status" value="1"/>
</dbReference>
<dbReference type="GO" id="GO:0005737">
    <property type="term" value="C:cytoplasm"/>
    <property type="evidence" value="ECO:0007669"/>
    <property type="project" value="TreeGrafter"/>
</dbReference>
<dbReference type="Gene3D" id="3.50.50.60">
    <property type="entry name" value="FAD/NAD(P)-binding domain"/>
    <property type="match status" value="1"/>
</dbReference>
<dbReference type="PROSITE" id="PS51296">
    <property type="entry name" value="RIESKE"/>
    <property type="match status" value="1"/>
</dbReference>
<evidence type="ECO:0000313" key="8">
    <source>
        <dbReference type="Proteomes" id="UP000190961"/>
    </source>
</evidence>
<dbReference type="PANTHER" id="PTHR13847">
    <property type="entry name" value="SARCOSINE DEHYDROGENASE-RELATED"/>
    <property type="match status" value="1"/>
</dbReference>
<evidence type="ECO:0000256" key="2">
    <source>
        <dbReference type="ARBA" id="ARBA00022723"/>
    </source>
</evidence>
<dbReference type="AlphaFoldDB" id="A0A1T5K3I0"/>
<dbReference type="STRING" id="688867.SAMN05660236_1752"/>
<evidence type="ECO:0000256" key="1">
    <source>
        <dbReference type="ARBA" id="ARBA00022714"/>
    </source>
</evidence>
<proteinExistence type="predicted"/>
<sequence length="513" mass="57022">MITRDGAYVSLWQDMPVYETQRKPSSTLLYDVVIVGGGITGISTALLLQKSGKNCLVLEAHNIGFGTSGGTTAHLNTLLDNPYTTIIKNFGTDQAKLVVQATREAIHLIKHHVQDYSIDCGFEEASAFLFSQDEKQSKELDDIAKACEEVGLNLQYTSSIPSPIPFEKAIRVEEQAKFHPLKYIYALAKQFEALGGTILQYSRVNNTTEEDDIIEIESESSTFKTKKLIYATHIPPSINLLHLRCSPWRSYAMAVKLKDGKYPDGLLYDMYDPYHYYRTQVVDGERYLIAGGEDHKTGHEANTEKCFRQLESTIRRYFDVSEIAYQWSSQYFEPTDGLPYIGHLPGHSENVYVATGYGGNGMTFSSVAAIVLRDLINTGESIYADLFSPSRIKPIAGFVDFIEHNADVVKQFIGKWFATEELDGVAGLAQGEGKVVKYNGEVIALSKDSDGTLHAVSPVCTHMKCSVAWNLAEQTWDCPCHGARYSADGKVVTGPASRDLEPIELRTLSEKEN</sequence>
<dbReference type="OrthoDB" id="9767869at2"/>
<dbReference type="PRINTS" id="PR00162">
    <property type="entry name" value="RIESKE"/>
</dbReference>
<reference evidence="7 8" key="1">
    <citation type="submission" date="2017-02" db="EMBL/GenBank/DDBJ databases">
        <authorList>
            <person name="Peterson S.W."/>
        </authorList>
    </citation>
    <scope>NUCLEOTIDE SEQUENCE [LARGE SCALE GENOMIC DNA]</scope>
    <source>
        <strain evidence="7 8">DSM 25262</strain>
    </source>
</reference>
<dbReference type="Proteomes" id="UP000190961">
    <property type="component" value="Unassembled WGS sequence"/>
</dbReference>
<dbReference type="GO" id="GO:0051537">
    <property type="term" value="F:2 iron, 2 sulfur cluster binding"/>
    <property type="evidence" value="ECO:0007669"/>
    <property type="project" value="UniProtKB-KW"/>
</dbReference>
<gene>
    <name evidence="7" type="ORF">SAMN05660236_1752</name>
</gene>
<evidence type="ECO:0000259" key="6">
    <source>
        <dbReference type="PROSITE" id="PS51296"/>
    </source>
</evidence>
<dbReference type="InterPro" id="IPR036188">
    <property type="entry name" value="FAD/NAD-bd_sf"/>
</dbReference>
<feature type="domain" description="Rieske" evidence="6">
    <location>
        <begin position="416"/>
        <end position="513"/>
    </location>
</feature>
<dbReference type="Pfam" id="PF01266">
    <property type="entry name" value="DAO"/>
    <property type="match status" value="1"/>
</dbReference>
<dbReference type="InterPro" id="IPR017941">
    <property type="entry name" value="Rieske_2Fe-2S"/>
</dbReference>
<dbReference type="EMBL" id="FUZU01000001">
    <property type="protein sequence ID" value="SKC58028.1"/>
    <property type="molecule type" value="Genomic_DNA"/>
</dbReference>
<evidence type="ECO:0000313" key="7">
    <source>
        <dbReference type="EMBL" id="SKC58028.1"/>
    </source>
</evidence>
<keyword evidence="3" id="KW-0408">Iron</keyword>
<dbReference type="GO" id="GO:0046872">
    <property type="term" value="F:metal ion binding"/>
    <property type="evidence" value="ECO:0007669"/>
    <property type="project" value="UniProtKB-KW"/>
</dbReference>